<evidence type="ECO:0000313" key="1">
    <source>
        <dbReference type="EMBL" id="RKI84273.1"/>
    </source>
</evidence>
<gene>
    <name evidence="1" type="ORF">D7V94_23145</name>
</gene>
<dbReference type="OrthoDB" id="9795178at2"/>
<sequence length="92" mass="10553">MKIKLDKPTIPKDIQQKILNLQALLGQADNLRDEILTWYTAELKSYDYRADAEQELFDPGTGTTVEGISELAIMEALSELQIFNEVRKKNIR</sequence>
<keyword evidence="2" id="KW-1185">Reference proteome</keyword>
<protein>
    <submittedName>
        <fullName evidence="1">Uncharacterized protein</fullName>
    </submittedName>
</protein>
<dbReference type="AlphaFoldDB" id="A0A3A9AA92"/>
<organism evidence="1 2">
    <name type="scientific">Parablautia intestinalis</name>
    <dbReference type="NCBI Taxonomy" id="2320100"/>
    <lineage>
        <taxon>Bacteria</taxon>
        <taxon>Bacillati</taxon>
        <taxon>Bacillota</taxon>
        <taxon>Clostridia</taxon>
        <taxon>Lachnospirales</taxon>
        <taxon>Lachnospiraceae</taxon>
        <taxon>Parablautia</taxon>
    </lineage>
</organism>
<evidence type="ECO:0000313" key="2">
    <source>
        <dbReference type="Proteomes" id="UP000280696"/>
    </source>
</evidence>
<dbReference type="Proteomes" id="UP000280696">
    <property type="component" value="Unassembled WGS sequence"/>
</dbReference>
<dbReference type="RefSeq" id="WP_120472564.1">
    <property type="nucleotide sequence ID" value="NZ_RAYQ01000104.1"/>
</dbReference>
<accession>A0A3A9AA92</accession>
<reference evidence="1 2" key="1">
    <citation type="submission" date="2018-09" db="EMBL/GenBank/DDBJ databases">
        <title>Murine metabolic-syndrome-specific gut microbial biobank.</title>
        <authorList>
            <person name="Liu C."/>
        </authorList>
    </citation>
    <scope>NUCLEOTIDE SEQUENCE [LARGE SCALE GENOMIC DNA]</scope>
    <source>
        <strain evidence="1 2">0.1xD8-82</strain>
    </source>
</reference>
<proteinExistence type="predicted"/>
<name>A0A3A9AA92_9FIRM</name>
<dbReference type="EMBL" id="RAYQ01000104">
    <property type="protein sequence ID" value="RKI84273.1"/>
    <property type="molecule type" value="Genomic_DNA"/>
</dbReference>
<comment type="caution">
    <text evidence="1">The sequence shown here is derived from an EMBL/GenBank/DDBJ whole genome shotgun (WGS) entry which is preliminary data.</text>
</comment>